<dbReference type="EMBL" id="CP080467">
    <property type="protein sequence ID" value="UNO48055.1"/>
    <property type="molecule type" value="Genomic_DNA"/>
</dbReference>
<evidence type="ECO:0000313" key="2">
    <source>
        <dbReference type="EMBL" id="UNO48055.1"/>
    </source>
</evidence>
<name>A0A9E7CRK2_ALIAG</name>
<accession>A0A9E7CRK2</accession>
<organism evidence="2 3">
    <name type="scientific">Alicyclobacillus acidoterrestris (strain ATCC 49025 / DSM 3922 / CIP 106132 / NCIMB 13137 / GD3B)</name>
    <dbReference type="NCBI Taxonomy" id="1356854"/>
    <lineage>
        <taxon>Bacteria</taxon>
        <taxon>Bacillati</taxon>
        <taxon>Bacillota</taxon>
        <taxon>Bacilli</taxon>
        <taxon>Bacillales</taxon>
        <taxon>Alicyclobacillaceae</taxon>
        <taxon>Alicyclobacillus</taxon>
    </lineage>
</organism>
<dbReference type="KEGG" id="aaco:K1I37_15385"/>
<dbReference type="Proteomes" id="UP000829401">
    <property type="component" value="Chromosome"/>
</dbReference>
<protein>
    <submittedName>
        <fullName evidence="2">DUF2634 domain-containing protein</fullName>
    </submittedName>
</protein>
<feature type="compositionally biased region" description="Polar residues" evidence="1">
    <location>
        <begin position="13"/>
        <end position="23"/>
    </location>
</feature>
<feature type="region of interest" description="Disordered" evidence="1">
    <location>
        <begin position="1"/>
        <end position="23"/>
    </location>
</feature>
<keyword evidence="3" id="KW-1185">Reference proteome</keyword>
<sequence>MNYTTPPLDPTDPSGTDLTLDSNGDLVITTQGDISTSTNNDNIKQMIRVRIGTIPDTYIFGDDLGSELGTTIDEPLNPTNIALIQQYVSDALSVDPRVQQINSINVTDPNDGTMRFFVSVNVTVAGYGDVSTTVPIGGGTY</sequence>
<dbReference type="SUPFAM" id="SSF160719">
    <property type="entry name" value="gpW/gp25-like"/>
    <property type="match status" value="1"/>
</dbReference>
<dbReference type="Pfam" id="PF10934">
    <property type="entry name" value="Sheath_initiator"/>
    <property type="match status" value="1"/>
</dbReference>
<dbReference type="Gene3D" id="3.10.450.40">
    <property type="match status" value="1"/>
</dbReference>
<proteinExistence type="predicted"/>
<reference evidence="3" key="1">
    <citation type="journal article" date="2022" name="G3 (Bethesda)">
        <title>Unveiling the complete genome sequence of Alicyclobacillus acidoterrestris DSM 3922T, a taint-producing strain.</title>
        <authorList>
            <person name="Leonardo I.C."/>
            <person name="Barreto Crespo M.T."/>
            <person name="Gaspar F.B."/>
        </authorList>
    </citation>
    <scope>NUCLEOTIDE SEQUENCE [LARGE SCALE GENOMIC DNA]</scope>
    <source>
        <strain evidence="3">DSM 3922</strain>
    </source>
</reference>
<dbReference type="AlphaFoldDB" id="A0A9E7CRK2"/>
<gene>
    <name evidence="2" type="ORF">K1I37_15385</name>
</gene>
<dbReference type="InterPro" id="IPR020288">
    <property type="entry name" value="Sheath_initiator"/>
</dbReference>
<evidence type="ECO:0000256" key="1">
    <source>
        <dbReference type="SAM" id="MobiDB-lite"/>
    </source>
</evidence>
<evidence type="ECO:0000313" key="3">
    <source>
        <dbReference type="Proteomes" id="UP000829401"/>
    </source>
</evidence>
<dbReference type="OrthoDB" id="5292592at2"/>
<dbReference type="RefSeq" id="WP_152498765.1">
    <property type="nucleotide sequence ID" value="NZ_AURB01000124.1"/>
</dbReference>